<feature type="compositionally biased region" description="Acidic residues" evidence="1">
    <location>
        <begin position="276"/>
        <end position="290"/>
    </location>
</feature>
<evidence type="ECO:0000313" key="2">
    <source>
        <dbReference type="EMBL" id="KAJ4460161.1"/>
    </source>
</evidence>
<reference evidence="2" key="1">
    <citation type="journal article" date="2022" name="bioRxiv">
        <title>Genomics of Preaxostyla Flagellates Illuminates Evolutionary Transitions and the Path Towards Mitochondrial Loss.</title>
        <authorList>
            <person name="Novak L.V.F."/>
            <person name="Treitli S.C."/>
            <person name="Pyrih J."/>
            <person name="Halakuc P."/>
            <person name="Pipaliya S.V."/>
            <person name="Vacek V."/>
            <person name="Brzon O."/>
            <person name="Soukal P."/>
            <person name="Eme L."/>
            <person name="Dacks J.B."/>
            <person name="Karnkowska A."/>
            <person name="Elias M."/>
            <person name="Hampl V."/>
        </authorList>
    </citation>
    <scope>NUCLEOTIDE SEQUENCE</scope>
    <source>
        <strain evidence="2">RCP-MX</strain>
    </source>
</reference>
<dbReference type="EMBL" id="JAPMOS010000014">
    <property type="protein sequence ID" value="KAJ4460161.1"/>
    <property type="molecule type" value="Genomic_DNA"/>
</dbReference>
<sequence length="370" mass="40479">MGFVTAEVEVKCGLCGQASDITVAEDVTGGMRSSELDLRSSTTSQILHTQIHQCSHCNYCAPRIENTPENADEVRALIRTPAYTHLLQDEAISSDVARQFLCASLIQEQVAKDVPRAAQFALRAAWACDDDRAMAPARVCREKAAALYEQVIAKGIEPRGNGLPDINASMATLIDIYRRLGRFDRALALCDQLERATAGRSSASSRFHDDDDDEDAATHNLAVMRRLALYQRHLCADGDQCSYTLRDAADFEREVQQAARGPAGEPKDSKRPSKQEEEEEEDDDEDEEEEDPRRGRGRGGMPRGGGRGFFGMPFGMPFGFGGRGGDDDEEEEDDDDAPPPMEPQRRPAPQAAKPPPPAASPASSNPDEID</sequence>
<accession>A0ABQ8UNZ8</accession>
<dbReference type="Gene3D" id="1.25.40.10">
    <property type="entry name" value="Tetratricopeptide repeat domain"/>
    <property type="match status" value="1"/>
</dbReference>
<comment type="caution">
    <text evidence="2">The sequence shown here is derived from an EMBL/GenBank/DDBJ whole genome shotgun (WGS) entry which is preliminary data.</text>
</comment>
<evidence type="ECO:0000256" key="1">
    <source>
        <dbReference type="SAM" id="MobiDB-lite"/>
    </source>
</evidence>
<feature type="compositionally biased region" description="Low complexity" evidence="1">
    <location>
        <begin position="360"/>
        <end position="370"/>
    </location>
</feature>
<feature type="compositionally biased region" description="Basic and acidic residues" evidence="1">
    <location>
        <begin position="265"/>
        <end position="275"/>
    </location>
</feature>
<evidence type="ECO:0000313" key="3">
    <source>
        <dbReference type="Proteomes" id="UP001141327"/>
    </source>
</evidence>
<protein>
    <submittedName>
        <fullName evidence="2">Uncharacterized protein</fullName>
    </submittedName>
</protein>
<feature type="compositionally biased region" description="Gly residues" evidence="1">
    <location>
        <begin position="298"/>
        <end position="309"/>
    </location>
</feature>
<organism evidence="2 3">
    <name type="scientific">Paratrimastix pyriformis</name>
    <dbReference type="NCBI Taxonomy" id="342808"/>
    <lineage>
        <taxon>Eukaryota</taxon>
        <taxon>Metamonada</taxon>
        <taxon>Preaxostyla</taxon>
        <taxon>Paratrimastigidae</taxon>
        <taxon>Paratrimastix</taxon>
    </lineage>
</organism>
<name>A0ABQ8UNZ8_9EUKA</name>
<dbReference type="Proteomes" id="UP001141327">
    <property type="component" value="Unassembled WGS sequence"/>
</dbReference>
<feature type="compositionally biased region" description="Acidic residues" evidence="1">
    <location>
        <begin position="326"/>
        <end position="337"/>
    </location>
</feature>
<dbReference type="InterPro" id="IPR011990">
    <property type="entry name" value="TPR-like_helical_dom_sf"/>
</dbReference>
<feature type="region of interest" description="Disordered" evidence="1">
    <location>
        <begin position="254"/>
        <end position="370"/>
    </location>
</feature>
<gene>
    <name evidence="2" type="ORF">PAPYR_3548</name>
</gene>
<proteinExistence type="predicted"/>
<keyword evidence="3" id="KW-1185">Reference proteome</keyword>